<reference evidence="4 5" key="1">
    <citation type="journal article" date="2018" name="BMC Genomics">
        <title>Genomic evidence for intraspecific hybridization in a clonal and extremely halotolerant yeast.</title>
        <authorList>
            <person name="Gostincar C."/>
            <person name="Stajich J.E."/>
            <person name="Zupancic J."/>
            <person name="Zalar P."/>
            <person name="Gunde-Cimerman N."/>
        </authorList>
    </citation>
    <scope>NUCLEOTIDE SEQUENCE [LARGE SCALE GENOMIC DNA]</scope>
    <source>
        <strain evidence="4 5">EXF-171</strain>
    </source>
</reference>
<feature type="compositionally biased region" description="Polar residues" evidence="2">
    <location>
        <begin position="19"/>
        <end position="38"/>
    </location>
</feature>
<feature type="compositionally biased region" description="Polar residues" evidence="2">
    <location>
        <begin position="595"/>
        <end position="612"/>
    </location>
</feature>
<feature type="region of interest" description="Disordered" evidence="2">
    <location>
        <begin position="202"/>
        <end position="308"/>
    </location>
</feature>
<feature type="compositionally biased region" description="Gly residues" evidence="2">
    <location>
        <begin position="694"/>
        <end position="709"/>
    </location>
</feature>
<dbReference type="Pfam" id="PF05178">
    <property type="entry name" value="Kri1"/>
    <property type="match status" value="1"/>
</dbReference>
<feature type="compositionally biased region" description="Basic and acidic residues" evidence="2">
    <location>
        <begin position="83"/>
        <end position="104"/>
    </location>
</feature>
<comment type="caution">
    <text evidence="4">The sequence shown here is derived from an EMBL/GenBank/DDBJ whole genome shotgun (WGS) entry which is preliminary data.</text>
</comment>
<feature type="compositionally biased region" description="Basic residues" evidence="2">
    <location>
        <begin position="659"/>
        <end position="673"/>
    </location>
</feature>
<evidence type="ECO:0000256" key="1">
    <source>
        <dbReference type="ARBA" id="ARBA00007473"/>
    </source>
</evidence>
<feature type="domain" description="Kri1-like C-terminal" evidence="3">
    <location>
        <begin position="581"/>
        <end position="678"/>
    </location>
</feature>
<feature type="compositionally biased region" description="Basic and acidic residues" evidence="2">
    <location>
        <begin position="563"/>
        <end position="573"/>
    </location>
</feature>
<feature type="compositionally biased region" description="Acidic residues" evidence="2">
    <location>
        <begin position="248"/>
        <end position="259"/>
    </location>
</feature>
<feature type="compositionally biased region" description="Low complexity" evidence="2">
    <location>
        <begin position="273"/>
        <end position="285"/>
    </location>
</feature>
<name>A0A3M7E708_HORWE</name>
<dbReference type="Pfam" id="PF12936">
    <property type="entry name" value="Kri1_C"/>
    <property type="match status" value="1"/>
</dbReference>
<feature type="compositionally biased region" description="Acidic residues" evidence="2">
    <location>
        <begin position="120"/>
        <end position="146"/>
    </location>
</feature>
<dbReference type="InterPro" id="IPR018034">
    <property type="entry name" value="Kri1"/>
</dbReference>
<evidence type="ECO:0000313" key="5">
    <source>
        <dbReference type="Proteomes" id="UP000281468"/>
    </source>
</evidence>
<organism evidence="4 5">
    <name type="scientific">Hortaea werneckii</name>
    <name type="common">Black yeast</name>
    <name type="synonym">Cladosporium werneckii</name>
    <dbReference type="NCBI Taxonomy" id="91943"/>
    <lineage>
        <taxon>Eukaryota</taxon>
        <taxon>Fungi</taxon>
        <taxon>Dikarya</taxon>
        <taxon>Ascomycota</taxon>
        <taxon>Pezizomycotina</taxon>
        <taxon>Dothideomycetes</taxon>
        <taxon>Dothideomycetidae</taxon>
        <taxon>Mycosphaerellales</taxon>
        <taxon>Teratosphaeriaceae</taxon>
        <taxon>Hortaea</taxon>
    </lineage>
</organism>
<dbReference type="PANTHER" id="PTHR14490">
    <property type="entry name" value="ZINC FINGER, ZZ TYPE"/>
    <property type="match status" value="1"/>
</dbReference>
<accession>A0A3M7E708</accession>
<feature type="compositionally biased region" description="Basic and acidic residues" evidence="2">
    <location>
        <begin position="238"/>
        <end position="247"/>
    </location>
</feature>
<feature type="region of interest" description="Disordered" evidence="2">
    <location>
        <begin position="16"/>
        <end position="146"/>
    </location>
</feature>
<feature type="compositionally biased region" description="Gly residues" evidence="2">
    <location>
        <begin position="105"/>
        <end position="118"/>
    </location>
</feature>
<dbReference type="PANTHER" id="PTHR14490:SF5">
    <property type="entry name" value="PROTEIN KRI1 HOMOLOG"/>
    <property type="match status" value="1"/>
</dbReference>
<feature type="region of interest" description="Disordered" evidence="2">
    <location>
        <begin position="375"/>
        <end position="412"/>
    </location>
</feature>
<evidence type="ECO:0000259" key="3">
    <source>
        <dbReference type="Pfam" id="PF12936"/>
    </source>
</evidence>
<feature type="compositionally biased region" description="Basic and acidic residues" evidence="2">
    <location>
        <begin position="496"/>
        <end position="517"/>
    </location>
</feature>
<comment type="similarity">
    <text evidence="1">Belongs to the KRI1 family.</text>
</comment>
<dbReference type="Proteomes" id="UP000281468">
    <property type="component" value="Unassembled WGS sequence"/>
</dbReference>
<proteinExistence type="inferred from homology"/>
<dbReference type="EMBL" id="QWIQ01000982">
    <property type="protein sequence ID" value="RMY72197.1"/>
    <property type="molecule type" value="Genomic_DNA"/>
</dbReference>
<feature type="region of interest" description="Disordered" evidence="2">
    <location>
        <begin position="450"/>
        <end position="617"/>
    </location>
</feature>
<dbReference type="GO" id="GO:0030686">
    <property type="term" value="C:90S preribosome"/>
    <property type="evidence" value="ECO:0007669"/>
    <property type="project" value="TreeGrafter"/>
</dbReference>
<dbReference type="GO" id="GO:0000447">
    <property type="term" value="P:endonucleolytic cleavage in ITS1 to separate SSU-rRNA from 5.8S rRNA and LSU-rRNA from tricistronic rRNA transcript (SSU-rRNA, 5.8S rRNA, LSU-rRNA)"/>
    <property type="evidence" value="ECO:0007669"/>
    <property type="project" value="TreeGrafter"/>
</dbReference>
<evidence type="ECO:0000313" key="4">
    <source>
        <dbReference type="EMBL" id="RMY72197.1"/>
    </source>
</evidence>
<dbReference type="VEuPathDB" id="FungiDB:BTJ68_07539"/>
<feature type="region of interest" description="Disordered" evidence="2">
    <location>
        <begin position="651"/>
        <end position="764"/>
    </location>
</feature>
<feature type="compositionally biased region" description="Basic residues" evidence="2">
    <location>
        <begin position="747"/>
        <end position="764"/>
    </location>
</feature>
<dbReference type="AlphaFoldDB" id="A0A3M7E708"/>
<feature type="compositionally biased region" description="Basic and acidic residues" evidence="2">
    <location>
        <begin position="718"/>
        <end position="731"/>
    </location>
</feature>
<protein>
    <recommendedName>
        <fullName evidence="3">Kri1-like C-terminal domain-containing protein</fullName>
    </recommendedName>
</protein>
<sequence>MRASFALTLGARTLHLPLSSPSTTQTLPNMAGTTSTSRPAKRAKLLSDDEASSSEDEGGRKAGVALPSQPDEAQNGFKINAEYAKRFEHNKKREERHRLEEKFGSGKGKGQNGTGKGGASDEEDEEDSEDEESEDDDAELATEQLDAEIMDTLQAIRRKDPRVYDNSVKFYREFDPEKEGAQKEKKEKPMYLQDYHRANYLAGAAEDEAGAEAEQPPRTFAQEQEDMRKELVGGMHAAAKDEQKEDGGAAEDDDDEDDFLVAKSKPQHDSLPATTTAASGSSAASQQPNQNKRKRLTDADIATAEKDPETYLSNFMAARAWLPSDGARWQAFDSDDSDDDRRADEFEEAYNMRFEDPSKSNEKLASFARDVGKYGVRREEKSGRAKARERERERKEAEKREREEEKARLRKLKIEEAEEKVNRIRDAAGLRGKDIDLDQWKDIIEGDFDDAQWDQEMQRRFGDQYYAQDEEGADGSDVEMEDGEGGGGGKKKAKKPKWDDDIDIHDLVPDFKDKDENPNISLSDDDEAAGDAEGGAPLPTGEEEVDSDNDSSAPKKKKKTKKDRQQEKADAKRAARKQRAQIEEMVDASLPLQHPTLSTTSNKNPGTQSTPTMGFRYRATSPTSFGLSARDILFADDKQLNEFAGLKKFHSFREEEKKRRDRKKFSKKARLRQWRRETFGDVEEPTGGFERVLGAGGDGDGDGQGVGKGRGGKKGKGRLREDAEGVRRAEQGDQGEEGNNVREGERKKKRRSGKGKKGKQGGEV</sequence>
<evidence type="ECO:0000256" key="2">
    <source>
        <dbReference type="SAM" id="MobiDB-lite"/>
    </source>
</evidence>
<gene>
    <name evidence="4" type="ORF">D0862_14492</name>
</gene>
<feature type="compositionally biased region" description="Acidic residues" evidence="2">
    <location>
        <begin position="468"/>
        <end position="484"/>
    </location>
</feature>
<dbReference type="InterPro" id="IPR024626">
    <property type="entry name" value="Kri1-like_C"/>
</dbReference>
<dbReference type="GO" id="GO:0005730">
    <property type="term" value="C:nucleolus"/>
    <property type="evidence" value="ECO:0007669"/>
    <property type="project" value="TreeGrafter"/>
</dbReference>